<proteinExistence type="predicted"/>
<dbReference type="AlphaFoldDB" id="A0A382X1M9"/>
<gene>
    <name evidence="2" type="ORF">METZ01_LOCUS417339</name>
</gene>
<protein>
    <submittedName>
        <fullName evidence="2">Uncharacterized protein</fullName>
    </submittedName>
</protein>
<reference evidence="2" key="1">
    <citation type="submission" date="2018-05" db="EMBL/GenBank/DDBJ databases">
        <authorList>
            <person name="Lanie J.A."/>
            <person name="Ng W.-L."/>
            <person name="Kazmierczak K.M."/>
            <person name="Andrzejewski T.M."/>
            <person name="Davidsen T.M."/>
            <person name="Wayne K.J."/>
            <person name="Tettelin H."/>
            <person name="Glass J.I."/>
            <person name="Rusch D."/>
            <person name="Podicherti R."/>
            <person name="Tsui H.-C.T."/>
            <person name="Winkler M.E."/>
        </authorList>
    </citation>
    <scope>NUCLEOTIDE SEQUENCE</scope>
</reference>
<keyword evidence="1" id="KW-1133">Transmembrane helix</keyword>
<dbReference type="EMBL" id="UINC01163920">
    <property type="protein sequence ID" value="SVD64485.1"/>
    <property type="molecule type" value="Genomic_DNA"/>
</dbReference>
<keyword evidence="1" id="KW-0812">Transmembrane</keyword>
<name>A0A382X1M9_9ZZZZ</name>
<evidence type="ECO:0000313" key="2">
    <source>
        <dbReference type="EMBL" id="SVD64485.1"/>
    </source>
</evidence>
<keyword evidence="1" id="KW-0472">Membrane</keyword>
<sequence>MFLILFSWFYLRKKLRNTAGQRFHWIDWFLGIMIGLYGLILLFMVHGLEQRRAGLMAAGCVIAGVCFVLA</sequence>
<accession>A0A382X1M9</accession>
<organism evidence="2">
    <name type="scientific">marine metagenome</name>
    <dbReference type="NCBI Taxonomy" id="408172"/>
    <lineage>
        <taxon>unclassified sequences</taxon>
        <taxon>metagenomes</taxon>
        <taxon>ecological metagenomes</taxon>
    </lineage>
</organism>
<evidence type="ECO:0000256" key="1">
    <source>
        <dbReference type="SAM" id="Phobius"/>
    </source>
</evidence>
<feature type="non-terminal residue" evidence="2">
    <location>
        <position position="70"/>
    </location>
</feature>
<feature type="transmembrane region" description="Helical" evidence="1">
    <location>
        <begin position="25"/>
        <end position="46"/>
    </location>
</feature>